<dbReference type="RefSeq" id="XP_041155867.1">
    <property type="nucleotide sequence ID" value="XM_041303855.1"/>
</dbReference>
<accession>A0A9P7DD80</accession>
<evidence type="ECO:0000313" key="3">
    <source>
        <dbReference type="Proteomes" id="UP000719766"/>
    </source>
</evidence>
<dbReference type="EMBL" id="JABBWE010000066">
    <property type="protein sequence ID" value="KAG1788676.1"/>
    <property type="molecule type" value="Genomic_DNA"/>
</dbReference>
<evidence type="ECO:0000313" key="2">
    <source>
        <dbReference type="EMBL" id="KAG1788676.1"/>
    </source>
</evidence>
<dbReference type="OrthoDB" id="6105938at2759"/>
<organism evidence="2 3">
    <name type="scientific">Suillus plorans</name>
    <dbReference type="NCBI Taxonomy" id="116603"/>
    <lineage>
        <taxon>Eukaryota</taxon>
        <taxon>Fungi</taxon>
        <taxon>Dikarya</taxon>
        <taxon>Basidiomycota</taxon>
        <taxon>Agaricomycotina</taxon>
        <taxon>Agaricomycetes</taxon>
        <taxon>Agaricomycetidae</taxon>
        <taxon>Boletales</taxon>
        <taxon>Suillineae</taxon>
        <taxon>Suillaceae</taxon>
        <taxon>Suillus</taxon>
    </lineage>
</organism>
<name>A0A9P7DD80_9AGAM</name>
<feature type="compositionally biased region" description="Basic and acidic residues" evidence="1">
    <location>
        <begin position="1"/>
        <end position="11"/>
    </location>
</feature>
<gene>
    <name evidence="2" type="ORF">HD556DRAFT_1402514</name>
</gene>
<evidence type="ECO:0000256" key="1">
    <source>
        <dbReference type="SAM" id="MobiDB-lite"/>
    </source>
</evidence>
<feature type="compositionally biased region" description="Basic residues" evidence="1">
    <location>
        <begin position="188"/>
        <end position="204"/>
    </location>
</feature>
<dbReference type="PANTHER" id="PTHR38846:SF1">
    <property type="entry name" value="C3H1-TYPE DOMAIN-CONTAINING PROTEIN"/>
    <property type="match status" value="1"/>
</dbReference>
<dbReference type="AlphaFoldDB" id="A0A9P7DD80"/>
<protein>
    <submittedName>
        <fullName evidence="2">Uncharacterized protein</fullName>
    </submittedName>
</protein>
<comment type="caution">
    <text evidence="2">The sequence shown here is derived from an EMBL/GenBank/DDBJ whole genome shotgun (WGS) entry which is preliminary data.</text>
</comment>
<feature type="region of interest" description="Disordered" evidence="1">
    <location>
        <begin position="1"/>
        <end position="26"/>
    </location>
</feature>
<sequence>MSSSTERRRSESANSRRTPTPPPVDDTPLAAFFAQFAAFSFNESQSSNKNFDRLVKVLKCDVEDAQRRIVVREGFKDALVQEFNTHFGTDGNDISNWQNLCRVLRIDPVPDSIEACRQRVWDTHVNLVDLVDSARTGKPVKLFASLGELTAYTLQQKPKKFFPKENAYQGGLLKELLREIINPYFGKRRNGSAKRKERKRKQKAARAAAAVDF</sequence>
<dbReference type="PANTHER" id="PTHR38846">
    <property type="entry name" value="C3H1-TYPE DOMAIN-CONTAINING PROTEIN"/>
    <property type="match status" value="1"/>
</dbReference>
<proteinExistence type="predicted"/>
<feature type="region of interest" description="Disordered" evidence="1">
    <location>
        <begin position="188"/>
        <end position="213"/>
    </location>
</feature>
<dbReference type="GeneID" id="64597619"/>
<reference evidence="2" key="1">
    <citation type="journal article" date="2020" name="New Phytol.">
        <title>Comparative genomics reveals dynamic genome evolution in host specialist ectomycorrhizal fungi.</title>
        <authorList>
            <person name="Lofgren L.A."/>
            <person name="Nguyen N.H."/>
            <person name="Vilgalys R."/>
            <person name="Ruytinx J."/>
            <person name="Liao H.L."/>
            <person name="Branco S."/>
            <person name="Kuo A."/>
            <person name="LaButti K."/>
            <person name="Lipzen A."/>
            <person name="Andreopoulos W."/>
            <person name="Pangilinan J."/>
            <person name="Riley R."/>
            <person name="Hundley H."/>
            <person name="Na H."/>
            <person name="Barry K."/>
            <person name="Grigoriev I.V."/>
            <person name="Stajich J.E."/>
            <person name="Kennedy P.G."/>
        </authorList>
    </citation>
    <scope>NUCLEOTIDE SEQUENCE</scope>
    <source>
        <strain evidence="2">S12</strain>
    </source>
</reference>
<keyword evidence="3" id="KW-1185">Reference proteome</keyword>
<dbReference type="Proteomes" id="UP000719766">
    <property type="component" value="Unassembled WGS sequence"/>
</dbReference>